<dbReference type="AlphaFoldDB" id="A0A5K1FD37"/>
<evidence type="ECO:0008006" key="2">
    <source>
        <dbReference type="Google" id="ProtNLM"/>
    </source>
</evidence>
<gene>
    <name evidence="1" type="ORF">NYM_LOCUS23149</name>
</gene>
<dbReference type="Gramene" id="NC7G0176810.1">
    <property type="protein sequence ID" value="NC7G0176810.1:cds"/>
    <property type="gene ID" value="NC7G0176810"/>
</dbReference>
<dbReference type="EMBL" id="LR721785">
    <property type="protein sequence ID" value="VVW61218.1"/>
    <property type="molecule type" value="Genomic_DNA"/>
</dbReference>
<dbReference type="PANTHER" id="PTHR47481">
    <property type="match status" value="1"/>
</dbReference>
<sequence length="126" mass="14430">MSSQDLLRYVDGSSTPPLEINPEYIKWNQSDQIALSWILSIVSESILTQIVSYDVAREVWVALAKAHASHSNICVLQLKRDLQNAKKNDKSMLAYFNHMRFCVNSLRAVNKIVSSSEYSQWLVKRV</sequence>
<evidence type="ECO:0000313" key="1">
    <source>
        <dbReference type="EMBL" id="VVW61218.1"/>
    </source>
</evidence>
<dbReference type="Pfam" id="PF14223">
    <property type="entry name" value="Retrotran_gag_2"/>
    <property type="match status" value="1"/>
</dbReference>
<protein>
    <recommendedName>
        <fullName evidence="2">Retrotransposon Copia-like N-terminal domain-containing protein</fullName>
    </recommendedName>
</protein>
<dbReference type="PANTHER" id="PTHR47481:SF22">
    <property type="entry name" value="RETROTRANSPOSON GAG DOMAIN-CONTAINING PROTEIN"/>
    <property type="match status" value="1"/>
</dbReference>
<reference evidence="1" key="1">
    <citation type="submission" date="2019-09" db="EMBL/GenBank/DDBJ databases">
        <authorList>
            <person name="Zhang L."/>
        </authorList>
    </citation>
    <scope>NUCLEOTIDE SEQUENCE</scope>
</reference>
<organism evidence="1">
    <name type="scientific">Nymphaea colorata</name>
    <name type="common">pocket water lily</name>
    <dbReference type="NCBI Taxonomy" id="210225"/>
    <lineage>
        <taxon>Eukaryota</taxon>
        <taxon>Viridiplantae</taxon>
        <taxon>Streptophyta</taxon>
        <taxon>Embryophyta</taxon>
        <taxon>Tracheophyta</taxon>
        <taxon>Spermatophyta</taxon>
        <taxon>Magnoliopsida</taxon>
        <taxon>Nymphaeales</taxon>
        <taxon>Nymphaeaceae</taxon>
        <taxon>Nymphaea</taxon>
    </lineage>
</organism>
<proteinExistence type="predicted"/>
<accession>A0A5K1FD37</accession>
<name>A0A5K1FD37_9MAGN</name>